<dbReference type="PANTHER" id="PTHR12308">
    <property type="entry name" value="ANOCTAMIN"/>
    <property type="match status" value="1"/>
</dbReference>
<proteinExistence type="inferred from homology"/>
<dbReference type="InterPro" id="IPR007632">
    <property type="entry name" value="Anoctamin"/>
</dbReference>
<dbReference type="Pfam" id="PF04547">
    <property type="entry name" value="Anoctamin"/>
    <property type="match status" value="1"/>
</dbReference>
<keyword evidence="7" id="KW-0325">Glycoprotein</keyword>
<accession>D2A6G9</accession>
<evidence type="ECO:0000259" key="9">
    <source>
        <dbReference type="Pfam" id="PF04547"/>
    </source>
</evidence>
<dbReference type="GO" id="GO:1902476">
    <property type="term" value="P:chloride transmembrane transport"/>
    <property type="evidence" value="ECO:0000318"/>
    <property type="project" value="GO_Central"/>
</dbReference>
<dbReference type="Proteomes" id="UP000007266">
    <property type="component" value="Linkage group 6"/>
</dbReference>
<feature type="transmembrane region" description="Helical" evidence="8">
    <location>
        <begin position="268"/>
        <end position="287"/>
    </location>
</feature>
<reference evidence="11 12" key="2">
    <citation type="journal article" date="2010" name="Nucleic Acids Res.">
        <title>BeetleBase in 2010: revisions to provide comprehensive genomic information for Tribolium castaneum.</title>
        <authorList>
            <person name="Kim H.S."/>
            <person name="Murphy T."/>
            <person name="Xia J."/>
            <person name="Caragea D."/>
            <person name="Park Y."/>
            <person name="Beeman R.W."/>
            <person name="Lorenzen M.D."/>
            <person name="Butcher S."/>
            <person name="Manak J.R."/>
            <person name="Brown S.J."/>
        </authorList>
    </citation>
    <scope>GENOME REANNOTATION</scope>
    <source>
        <strain evidence="11 12">Georgia GA2</strain>
    </source>
</reference>
<keyword evidence="12" id="KW-1185">Reference proteome</keyword>
<feature type="transmembrane region" description="Helical" evidence="8">
    <location>
        <begin position="387"/>
        <end position="412"/>
    </location>
</feature>
<evidence type="ECO:0000256" key="8">
    <source>
        <dbReference type="RuleBase" id="RU280814"/>
    </source>
</evidence>
<evidence type="ECO:0000256" key="3">
    <source>
        <dbReference type="ARBA" id="ARBA00022475"/>
    </source>
</evidence>
<keyword evidence="6 8" id="KW-0472">Membrane</keyword>
<feature type="domain" description="Anoctamin dimerisation" evidence="10">
    <location>
        <begin position="8"/>
        <end position="185"/>
    </location>
</feature>
<dbReference type="Pfam" id="PF16178">
    <property type="entry name" value="Anoct_dimer"/>
    <property type="match status" value="1"/>
</dbReference>
<name>D2A6G9_TRICA</name>
<dbReference type="AlphaFoldDB" id="D2A6G9"/>
<comment type="similarity">
    <text evidence="2 8">Belongs to the anoctamin family.</text>
</comment>
<evidence type="ECO:0000256" key="6">
    <source>
        <dbReference type="ARBA" id="ARBA00023136"/>
    </source>
</evidence>
<dbReference type="PANTHER" id="PTHR12308:SF84">
    <property type="entry name" value="ANOCTAMIN"/>
    <property type="match status" value="1"/>
</dbReference>
<dbReference type="InterPro" id="IPR032394">
    <property type="entry name" value="Anoct_dimer"/>
</dbReference>
<evidence type="ECO:0000256" key="7">
    <source>
        <dbReference type="ARBA" id="ARBA00023180"/>
    </source>
</evidence>
<keyword evidence="3" id="KW-1003">Cell membrane</keyword>
<sequence>MEHIRADNSLNQINQFIKSIKDKGLLVERDLGSFHKSLYFIKVHGPHKVLVRYAKIYNITLTCQNPYYKYQETTWFNFLTTEVTKPNPESKVYQRAEKTLSGNRPTEITTAERSLIVLEIMKRVSFVVADDEFTFKVMLEKQIFVGAFPIHDGDCEWTEEGFLTDRQLLFQYWTNVKYLFKDQPVHLIEKYYGPKIAFYFALVNFYTRMLVVPTVIGVITLVTGIALLFKERFIEDEVCNSKVTICSDQSLQTACNVMKLAYIIDNPVTIIYVILCSFWGTIFWNMWQRRQAMLRLRWNLTGLKLDRTMRRQFQESAKTRKSSITGEIEYYVPPHKKVLSAVFSYVIIFLMITVFFLIVFLMVQYRFFLNKSLDYDETNSANEIELFTSSVITTVIIMGIDQCTPFLMKTYSKIVHFLTFLRQPRTQTQYNQMYLHMTFILIFANHFSPLFYLAYIKGFLHAYPGDLSKFSMIRRIQMDFCKPSGCLVDLGMQLITLMVVKTAMKCFQDFVAHTFSSSDTVIKDPAVGQWERDYGKKQLTDSVINQLYTELVLQYSFITFFNASLPIIGLVALTHNLFKTQYDSYKFVKFYRRPSHERVADIQGWNHILKAVTIFGTISNAFVVAFRTDFIIRLLYRKAHDGSLKGYVNSTLSKFAVKDYQRGELLIDHKNESFCFYRGFRHSPEHENKYEPTLDHWYYLAVKSLYFIVLENVTLILSLILGYLIPEIPRKVKVKLEYDAKIINEAREARMELEKW</sequence>
<evidence type="ECO:0000256" key="1">
    <source>
        <dbReference type="ARBA" id="ARBA00004651"/>
    </source>
</evidence>
<comment type="subcellular location">
    <subcellularLocation>
        <location evidence="1">Cell membrane</location>
        <topology evidence="1">Multi-pass membrane protein</topology>
    </subcellularLocation>
    <subcellularLocation>
        <location evidence="8">Membrane</location>
        <topology evidence="8">Multi-pass membrane protein</topology>
    </subcellularLocation>
</comment>
<feature type="transmembrane region" description="Helical" evidence="8">
    <location>
        <begin position="205"/>
        <end position="229"/>
    </location>
</feature>
<gene>
    <name evidence="11" type="primary">AUGUSTUS-3.0.2_15696</name>
    <name evidence="11" type="ORF">TcasGA2_TC015696</name>
</gene>
<evidence type="ECO:0000256" key="4">
    <source>
        <dbReference type="ARBA" id="ARBA00022692"/>
    </source>
</evidence>
<evidence type="ECO:0000313" key="11">
    <source>
        <dbReference type="EMBL" id="EFA05509.2"/>
    </source>
</evidence>
<dbReference type="OMA" id="AYRIHAP"/>
<organism evidence="11 12">
    <name type="scientific">Tribolium castaneum</name>
    <name type="common">Red flour beetle</name>
    <dbReference type="NCBI Taxonomy" id="7070"/>
    <lineage>
        <taxon>Eukaryota</taxon>
        <taxon>Metazoa</taxon>
        <taxon>Ecdysozoa</taxon>
        <taxon>Arthropoda</taxon>
        <taxon>Hexapoda</taxon>
        <taxon>Insecta</taxon>
        <taxon>Pterygota</taxon>
        <taxon>Neoptera</taxon>
        <taxon>Endopterygota</taxon>
        <taxon>Coleoptera</taxon>
        <taxon>Polyphaga</taxon>
        <taxon>Cucujiformia</taxon>
        <taxon>Tenebrionidae</taxon>
        <taxon>Tenebrionidae incertae sedis</taxon>
        <taxon>Tribolium</taxon>
    </lineage>
</organism>
<evidence type="ECO:0000313" key="12">
    <source>
        <dbReference type="Proteomes" id="UP000007266"/>
    </source>
</evidence>
<evidence type="ECO:0000259" key="10">
    <source>
        <dbReference type="Pfam" id="PF16178"/>
    </source>
</evidence>
<protein>
    <recommendedName>
        <fullName evidence="8">Anoctamin</fullName>
    </recommendedName>
</protein>
<feature type="transmembrane region" description="Helical" evidence="8">
    <location>
        <begin position="705"/>
        <end position="725"/>
    </location>
</feature>
<keyword evidence="4 8" id="KW-0812">Transmembrane</keyword>
<dbReference type="InParanoid" id="D2A6G9"/>
<dbReference type="EMBL" id="KQ971348">
    <property type="protein sequence ID" value="EFA05509.2"/>
    <property type="molecule type" value="Genomic_DNA"/>
</dbReference>
<reference evidence="11 12" key="1">
    <citation type="journal article" date="2008" name="Nature">
        <title>The genome of the model beetle and pest Tribolium castaneum.</title>
        <authorList>
            <consortium name="Tribolium Genome Sequencing Consortium"/>
            <person name="Richards S."/>
            <person name="Gibbs R.A."/>
            <person name="Weinstock G.M."/>
            <person name="Brown S.J."/>
            <person name="Denell R."/>
            <person name="Beeman R.W."/>
            <person name="Gibbs R."/>
            <person name="Beeman R.W."/>
            <person name="Brown S.J."/>
            <person name="Bucher G."/>
            <person name="Friedrich M."/>
            <person name="Grimmelikhuijzen C.J."/>
            <person name="Klingler M."/>
            <person name="Lorenzen M."/>
            <person name="Richards S."/>
            <person name="Roth S."/>
            <person name="Schroder R."/>
            <person name="Tautz D."/>
            <person name="Zdobnov E.M."/>
            <person name="Muzny D."/>
            <person name="Gibbs R.A."/>
            <person name="Weinstock G.M."/>
            <person name="Attaway T."/>
            <person name="Bell S."/>
            <person name="Buhay C.J."/>
            <person name="Chandrabose M.N."/>
            <person name="Chavez D."/>
            <person name="Clerk-Blankenburg K.P."/>
            <person name="Cree A."/>
            <person name="Dao M."/>
            <person name="Davis C."/>
            <person name="Chacko J."/>
            <person name="Dinh H."/>
            <person name="Dugan-Rocha S."/>
            <person name="Fowler G."/>
            <person name="Garner T.T."/>
            <person name="Garnes J."/>
            <person name="Gnirke A."/>
            <person name="Hawes A."/>
            <person name="Hernandez J."/>
            <person name="Hines S."/>
            <person name="Holder M."/>
            <person name="Hume J."/>
            <person name="Jhangiani S.N."/>
            <person name="Joshi V."/>
            <person name="Khan Z.M."/>
            <person name="Jackson L."/>
            <person name="Kovar C."/>
            <person name="Kowis A."/>
            <person name="Lee S."/>
            <person name="Lewis L.R."/>
            <person name="Margolis J."/>
            <person name="Morgan M."/>
            <person name="Nazareth L.V."/>
            <person name="Nguyen N."/>
            <person name="Okwuonu G."/>
            <person name="Parker D."/>
            <person name="Richards S."/>
            <person name="Ruiz S.J."/>
            <person name="Santibanez J."/>
            <person name="Savard J."/>
            <person name="Scherer S.E."/>
            <person name="Schneider B."/>
            <person name="Sodergren E."/>
            <person name="Tautz D."/>
            <person name="Vattahil S."/>
            <person name="Villasana D."/>
            <person name="White C.S."/>
            <person name="Wright R."/>
            <person name="Park Y."/>
            <person name="Beeman R.W."/>
            <person name="Lord J."/>
            <person name="Oppert B."/>
            <person name="Lorenzen M."/>
            <person name="Brown S."/>
            <person name="Wang L."/>
            <person name="Savard J."/>
            <person name="Tautz D."/>
            <person name="Richards S."/>
            <person name="Weinstock G."/>
            <person name="Gibbs R.A."/>
            <person name="Liu Y."/>
            <person name="Worley K."/>
            <person name="Weinstock G."/>
            <person name="Elsik C.G."/>
            <person name="Reese J.T."/>
            <person name="Elhaik E."/>
            <person name="Landan G."/>
            <person name="Graur D."/>
            <person name="Arensburger P."/>
            <person name="Atkinson P."/>
            <person name="Beeman R.W."/>
            <person name="Beidler J."/>
            <person name="Brown S.J."/>
            <person name="Demuth J.P."/>
            <person name="Drury D.W."/>
            <person name="Du Y.Z."/>
            <person name="Fujiwara H."/>
            <person name="Lorenzen M."/>
            <person name="Maselli V."/>
            <person name="Osanai M."/>
            <person name="Park Y."/>
            <person name="Robertson H.M."/>
            <person name="Tu Z."/>
            <person name="Wang J.J."/>
            <person name="Wang S."/>
            <person name="Richards S."/>
            <person name="Song H."/>
            <person name="Zhang L."/>
            <person name="Sodergren E."/>
            <person name="Werner D."/>
            <person name="Stanke M."/>
            <person name="Morgenstern B."/>
            <person name="Solovyev V."/>
            <person name="Kosarev P."/>
            <person name="Brown G."/>
            <person name="Chen H.C."/>
            <person name="Ermolaeva O."/>
            <person name="Hlavina W."/>
            <person name="Kapustin Y."/>
            <person name="Kiryutin B."/>
            <person name="Kitts P."/>
            <person name="Maglott D."/>
            <person name="Pruitt K."/>
            <person name="Sapojnikov V."/>
            <person name="Souvorov A."/>
            <person name="Mackey A.J."/>
            <person name="Waterhouse R.M."/>
            <person name="Wyder S."/>
            <person name="Zdobnov E.M."/>
            <person name="Zdobnov E.M."/>
            <person name="Wyder S."/>
            <person name="Kriventseva E.V."/>
            <person name="Kadowaki T."/>
            <person name="Bork P."/>
            <person name="Aranda M."/>
            <person name="Bao R."/>
            <person name="Beermann A."/>
            <person name="Berns N."/>
            <person name="Bolognesi R."/>
            <person name="Bonneton F."/>
            <person name="Bopp D."/>
            <person name="Brown S.J."/>
            <person name="Bucher G."/>
            <person name="Butts T."/>
            <person name="Chaumot A."/>
            <person name="Denell R.E."/>
            <person name="Ferrier D.E."/>
            <person name="Friedrich M."/>
            <person name="Gordon C.M."/>
            <person name="Jindra M."/>
            <person name="Klingler M."/>
            <person name="Lan Q."/>
            <person name="Lattorff H.M."/>
            <person name="Laudet V."/>
            <person name="von Levetsow C."/>
            <person name="Liu Z."/>
            <person name="Lutz R."/>
            <person name="Lynch J.A."/>
            <person name="da Fonseca R.N."/>
            <person name="Posnien N."/>
            <person name="Reuter R."/>
            <person name="Roth S."/>
            <person name="Savard J."/>
            <person name="Schinko J.B."/>
            <person name="Schmitt C."/>
            <person name="Schoppmeier M."/>
            <person name="Schroder R."/>
            <person name="Shippy T.D."/>
            <person name="Simonnet F."/>
            <person name="Marques-Souza H."/>
            <person name="Tautz D."/>
            <person name="Tomoyasu Y."/>
            <person name="Trauner J."/>
            <person name="Van der Zee M."/>
            <person name="Vervoort M."/>
            <person name="Wittkopp N."/>
            <person name="Wimmer E.A."/>
            <person name="Yang X."/>
            <person name="Jones A.K."/>
            <person name="Sattelle D.B."/>
            <person name="Ebert P.R."/>
            <person name="Nelson D."/>
            <person name="Scott J.G."/>
            <person name="Beeman R.W."/>
            <person name="Muthukrishnan S."/>
            <person name="Kramer K.J."/>
            <person name="Arakane Y."/>
            <person name="Beeman R.W."/>
            <person name="Zhu Q."/>
            <person name="Hogenkamp D."/>
            <person name="Dixit R."/>
            <person name="Oppert B."/>
            <person name="Jiang H."/>
            <person name="Zou Z."/>
            <person name="Marshall J."/>
            <person name="Elpidina E."/>
            <person name="Vinokurov K."/>
            <person name="Oppert C."/>
            <person name="Zou Z."/>
            <person name="Evans J."/>
            <person name="Lu Z."/>
            <person name="Zhao P."/>
            <person name="Sumathipala N."/>
            <person name="Altincicek B."/>
            <person name="Vilcinskas A."/>
            <person name="Williams M."/>
            <person name="Hultmark D."/>
            <person name="Hetru C."/>
            <person name="Jiang H."/>
            <person name="Grimmelikhuijzen C.J."/>
            <person name="Hauser F."/>
            <person name="Cazzamali G."/>
            <person name="Williamson M."/>
            <person name="Park Y."/>
            <person name="Li B."/>
            <person name="Tanaka Y."/>
            <person name="Predel R."/>
            <person name="Neupert S."/>
            <person name="Schachtner J."/>
            <person name="Verleyen P."/>
            <person name="Raible F."/>
            <person name="Bork P."/>
            <person name="Friedrich M."/>
            <person name="Walden K.K."/>
            <person name="Robertson H.M."/>
            <person name="Angeli S."/>
            <person name="Foret S."/>
            <person name="Bucher G."/>
            <person name="Schuetz S."/>
            <person name="Maleszka R."/>
            <person name="Wimmer E.A."/>
            <person name="Beeman R.W."/>
            <person name="Lorenzen M."/>
            <person name="Tomoyasu Y."/>
            <person name="Miller S.C."/>
            <person name="Grossmann D."/>
            <person name="Bucher G."/>
        </authorList>
    </citation>
    <scope>NUCLEOTIDE SEQUENCE [LARGE SCALE GENOMIC DNA]</scope>
    <source>
        <strain evidence="11 12">Georgia GA2</strain>
    </source>
</reference>
<feature type="transmembrane region" description="Helical" evidence="8">
    <location>
        <begin position="342"/>
        <end position="367"/>
    </location>
</feature>
<dbReference type="GO" id="GO:0046983">
    <property type="term" value="F:protein dimerization activity"/>
    <property type="evidence" value="ECO:0007669"/>
    <property type="project" value="InterPro"/>
</dbReference>
<dbReference type="HOGENOM" id="CLU_471212_0_0_1"/>
<dbReference type="InterPro" id="IPR049452">
    <property type="entry name" value="Anoctamin_TM"/>
</dbReference>
<feature type="transmembrane region" description="Helical" evidence="8">
    <location>
        <begin position="555"/>
        <end position="578"/>
    </location>
</feature>
<evidence type="ECO:0000256" key="5">
    <source>
        <dbReference type="ARBA" id="ARBA00022989"/>
    </source>
</evidence>
<feature type="transmembrane region" description="Helical" evidence="8">
    <location>
        <begin position="433"/>
        <end position="455"/>
    </location>
</feature>
<dbReference type="GO" id="GO:0005254">
    <property type="term" value="F:chloride channel activity"/>
    <property type="evidence" value="ECO:0000318"/>
    <property type="project" value="GO_Central"/>
</dbReference>
<keyword evidence="5 8" id="KW-1133">Transmembrane helix</keyword>
<feature type="domain" description="Anoctamin transmembrane" evidence="9">
    <location>
        <begin position="188"/>
        <end position="736"/>
    </location>
</feature>
<dbReference type="GO" id="GO:0005886">
    <property type="term" value="C:plasma membrane"/>
    <property type="evidence" value="ECO:0000318"/>
    <property type="project" value="GO_Central"/>
</dbReference>
<evidence type="ECO:0000256" key="2">
    <source>
        <dbReference type="ARBA" id="ARBA00009671"/>
    </source>
</evidence>
<dbReference type="eggNOG" id="KOG2514">
    <property type="taxonomic scope" value="Eukaryota"/>
</dbReference>
<feature type="transmembrane region" description="Helical" evidence="8">
    <location>
        <begin position="608"/>
        <end position="626"/>
    </location>
</feature>